<dbReference type="PANTHER" id="PTHR12634:SF8">
    <property type="entry name" value="FIERY MOUNTAIN, ISOFORM D"/>
    <property type="match status" value="1"/>
</dbReference>
<feature type="region of interest" description="Disordered" evidence="3">
    <location>
        <begin position="867"/>
        <end position="913"/>
    </location>
</feature>
<feature type="region of interest" description="Disordered" evidence="3">
    <location>
        <begin position="755"/>
        <end position="787"/>
    </location>
</feature>
<dbReference type="GO" id="GO:0019903">
    <property type="term" value="F:protein phosphatase binding"/>
    <property type="evidence" value="ECO:0007669"/>
    <property type="project" value="InterPro"/>
</dbReference>
<reference evidence="4 5" key="1">
    <citation type="submission" date="2024-03" db="EMBL/GenBank/DDBJ databases">
        <title>Adaptation during the transition from Ophiocordyceps entomopathogen to insect associate is accompanied by gene loss and intensified selection.</title>
        <authorList>
            <person name="Ward C.M."/>
            <person name="Onetto C.A."/>
            <person name="Borneman A.R."/>
        </authorList>
    </citation>
    <scope>NUCLEOTIDE SEQUENCE [LARGE SCALE GENOMIC DNA]</scope>
    <source>
        <strain evidence="4">AWRI1</strain>
        <tissue evidence="4">Single Adult Female</tissue>
    </source>
</reference>
<dbReference type="PANTHER" id="PTHR12634">
    <property type="entry name" value="SIT4 YEAST -ASSOCIATING PROTEIN-RELATED"/>
    <property type="match status" value="1"/>
</dbReference>
<evidence type="ECO:0000256" key="2">
    <source>
        <dbReference type="ARBA" id="ARBA00023306"/>
    </source>
</evidence>
<dbReference type="GO" id="GO:0005634">
    <property type="term" value="C:nucleus"/>
    <property type="evidence" value="ECO:0007669"/>
    <property type="project" value="TreeGrafter"/>
</dbReference>
<dbReference type="Proteomes" id="UP001367676">
    <property type="component" value="Unassembled WGS sequence"/>
</dbReference>
<evidence type="ECO:0008006" key="6">
    <source>
        <dbReference type="Google" id="ProtNLM"/>
    </source>
</evidence>
<dbReference type="GO" id="GO:0005829">
    <property type="term" value="C:cytosol"/>
    <property type="evidence" value="ECO:0007669"/>
    <property type="project" value="TreeGrafter"/>
</dbReference>
<feature type="region of interest" description="Disordered" evidence="3">
    <location>
        <begin position="643"/>
        <end position="668"/>
    </location>
</feature>
<feature type="compositionally biased region" description="Basic and acidic residues" evidence="3">
    <location>
        <begin position="890"/>
        <end position="913"/>
    </location>
</feature>
<feature type="region of interest" description="Disordered" evidence="3">
    <location>
        <begin position="943"/>
        <end position="1076"/>
    </location>
</feature>
<proteinExistence type="inferred from homology"/>
<comment type="caution">
    <text evidence="4">The sequence shown here is derived from an EMBL/GenBank/DDBJ whole genome shotgun (WGS) entry which is preliminary data.</text>
</comment>
<protein>
    <recommendedName>
        <fullName evidence="6">Serine/threonine-protein phosphatase 6 regulatory subunit 3</fullName>
    </recommendedName>
</protein>
<gene>
    <name evidence="4" type="ORF">V9T40_014662</name>
</gene>
<evidence type="ECO:0000256" key="3">
    <source>
        <dbReference type="SAM" id="MobiDB-lite"/>
    </source>
</evidence>
<dbReference type="EMBL" id="JBBCAQ010000038">
    <property type="protein sequence ID" value="KAK7572190.1"/>
    <property type="molecule type" value="Genomic_DNA"/>
</dbReference>
<evidence type="ECO:0000313" key="5">
    <source>
        <dbReference type="Proteomes" id="UP001367676"/>
    </source>
</evidence>
<feature type="compositionally biased region" description="Acidic residues" evidence="3">
    <location>
        <begin position="956"/>
        <end position="970"/>
    </location>
</feature>
<keyword evidence="5" id="KW-1185">Reference proteome</keyword>
<dbReference type="GO" id="GO:0019888">
    <property type="term" value="F:protein phosphatase regulator activity"/>
    <property type="evidence" value="ECO:0007669"/>
    <property type="project" value="TreeGrafter"/>
</dbReference>
<evidence type="ECO:0000256" key="1">
    <source>
        <dbReference type="ARBA" id="ARBA00006180"/>
    </source>
</evidence>
<organism evidence="4 5">
    <name type="scientific">Parthenolecanium corni</name>
    <dbReference type="NCBI Taxonomy" id="536013"/>
    <lineage>
        <taxon>Eukaryota</taxon>
        <taxon>Metazoa</taxon>
        <taxon>Ecdysozoa</taxon>
        <taxon>Arthropoda</taxon>
        <taxon>Hexapoda</taxon>
        <taxon>Insecta</taxon>
        <taxon>Pterygota</taxon>
        <taxon>Neoptera</taxon>
        <taxon>Paraneoptera</taxon>
        <taxon>Hemiptera</taxon>
        <taxon>Sternorrhyncha</taxon>
        <taxon>Coccoidea</taxon>
        <taxon>Coccidae</taxon>
        <taxon>Parthenolecanium</taxon>
    </lineage>
</organism>
<dbReference type="Pfam" id="PF04499">
    <property type="entry name" value="SAPS"/>
    <property type="match status" value="1"/>
</dbReference>
<accession>A0AAN9XXP9</accession>
<dbReference type="InterPro" id="IPR016024">
    <property type="entry name" value="ARM-type_fold"/>
</dbReference>
<dbReference type="AlphaFoldDB" id="A0AAN9XXP9"/>
<keyword evidence="2" id="KW-0131">Cell cycle</keyword>
<dbReference type="InterPro" id="IPR007587">
    <property type="entry name" value="SAPS"/>
</dbReference>
<feature type="compositionally biased region" description="Acidic residues" evidence="3">
    <location>
        <begin position="646"/>
        <end position="655"/>
    </location>
</feature>
<feature type="compositionally biased region" description="Low complexity" evidence="3">
    <location>
        <begin position="1000"/>
        <end position="1034"/>
    </location>
</feature>
<evidence type="ECO:0000313" key="4">
    <source>
        <dbReference type="EMBL" id="KAK7572190.1"/>
    </source>
</evidence>
<dbReference type="SUPFAM" id="SSF48371">
    <property type="entry name" value="ARM repeat"/>
    <property type="match status" value="1"/>
</dbReference>
<name>A0AAN9XXP9_9HEMI</name>
<feature type="compositionally biased region" description="Basic and acidic residues" evidence="3">
    <location>
        <begin position="1035"/>
        <end position="1046"/>
    </location>
</feature>
<feature type="region of interest" description="Disordered" evidence="3">
    <location>
        <begin position="1105"/>
        <end position="1144"/>
    </location>
</feature>
<sequence length="1144" mass="125788">MFWAYNANSPQIDIILCKEDLTLQELLDQENVLQELKAQNLKLIEFLLKPEILHELVSLITTEPSSELEETEQYKYPNLACELLTSDLPAINERLASEETLNQLYCFLENDPPLNPLLSSYFSRTLSILISRKSEQNWYSYQYTCLQALEFLKAKEEFMELLFKHMGTSSIMDLMHNLVTLIEGPELKQSLRGWLQSQNVIPNLVSLLNPSVDADCQANAASALCSIIQKLRDNAADLNEKPESDPILNLLESTQTIELVLSTAFNSETICETSIESAIEVLMTLMQPHLPGQTLHYSVHDKLESGLTAQNVFTETLPVKNSCHTLSLSDIIMAVLPYIKKMKEILQKPIKIEPITLTSGVVSPPFGRARLVVVKFIAVLISLNNAAINKEIILCDIPELLLDLFYAYSSNNFLHTEVEKLIAYAIDNLNGYTVTDNNDDIIFIHLLKKCNLLQRLLDIWKENADREYEGKFRRGYMGHVIRIASFIHIEDSKMLTFHDLLVKEVTESCLNDWNTVVNERLKFIIELHSSCLGGVRPRSCQSSDNSFEESSYKEPKSAFRDYDTDEDQNAIFINDSSTINYGLNPDVTEDEQERQSEMFNAICSQKWPSFVEGLDDIDENESEGNDRMNVWKTELKMDGDIRIWGSDDEYGDEDRENTSDPWSKLGNVSDPWGNASLSGSDDSNWKVDANWANFDENFTGGAPSGIPNPTPTSSPSSASDNTDRYYLFGGARSLRSVANDFSNISIRDERRRDSHFGGADLVNGGEWSGASKGENARTSGAGALDDSDGSFSLSSQFGCFGGGPEKDVSEMMLDLESICGNTLAEKIANAENDIRSKDEIRMRGLHEQQQQQCLQSDFLNANSCSSESSLSRVDSKDEVRTAGCEEEDGASSHHEFLSETGDHEGDTKGRDNGERLLDEYLGAVASPLADCLTENSVDFMTAENKSSSAESSVEFGDADNSLELDDEMADEGSSIVGSPCGDSSVGSSEMTLPAIDSDSDANGSAADTSDSAAADTGGNVSEDSSRDVASVVSREVCKDAAVEDNRVAVADTSEDSGKDVTADASSPSTLKGDPAVNDCNESGEVLCENVPIKDANKFGDKCNNGATELENDPTTMDAATVPPKTHSLANGDVADGDNLTNCGE</sequence>
<feature type="region of interest" description="Disordered" evidence="3">
    <location>
        <begin position="696"/>
        <end position="721"/>
    </location>
</feature>
<comment type="similarity">
    <text evidence="1">Belongs to the SAPS family.</text>
</comment>